<dbReference type="EMBL" id="JAMQGO010000009">
    <property type="protein sequence ID" value="MCM2563135.1"/>
    <property type="molecule type" value="Genomic_DNA"/>
</dbReference>
<name>A0ACC5ZZ86_9RHOB</name>
<sequence>MELIFSSLDILARWDVVLALLVGSVGGVLIGAIPGVGPAVAIAILLPATFSLDPIVGLTVLLGIYGSSMYGGAIPAILVNTPGTAVNALTTYDGFPMTARGEARRALSLAYSSSFFGGMFSVICLILFAPVLAKIAPMFGSREIFLAALLGIILVVVAHRGQALIAAALACFGIFLNTVGLEAVKYSKRYTFDQAFLSSGIDLIVVVLGLFALSQAFFLLQGEDEKTRITRLQGGLFQGLRELSRHPRIAGVSASFGVVMGMIPGVGEFTAQFLSYTYAQKSSKRPDDFGHGSSEGLIAAETSNNAVPAAAMVPLLALGIPGEALTAMMLSVFYVHNVVPGPQLFQNQMDFVVALYLALLVLNVIVLVFLLFATRHLVNVVKIPNRFLGVCILTLSFVGVYSLRNSATDCIIAAVFGLIGFVLKRLSLPAVPIILGMVLGGIMEVKLRAGMARVKTPLDFIERPISMILFLMILGVLFIHFRRTWLDRKELRQEKWSTKHSSTSFGAHLSRRRNFLLTERGKARRARRSMFSRRSTDES</sequence>
<proteinExistence type="predicted"/>
<organism evidence="1 2">
    <name type="scientific">Lutimaribacter degradans</name>
    <dbReference type="NCBI Taxonomy" id="2945989"/>
    <lineage>
        <taxon>Bacteria</taxon>
        <taxon>Pseudomonadati</taxon>
        <taxon>Pseudomonadota</taxon>
        <taxon>Alphaproteobacteria</taxon>
        <taxon>Rhodobacterales</taxon>
        <taxon>Roseobacteraceae</taxon>
        <taxon>Lutimaribacter</taxon>
    </lineage>
</organism>
<accession>A0ACC5ZZ86</accession>
<protein>
    <submittedName>
        <fullName evidence="1">Tripartite tricarboxylate transporter permease</fullName>
    </submittedName>
</protein>
<keyword evidence="2" id="KW-1185">Reference proteome</keyword>
<evidence type="ECO:0000313" key="2">
    <source>
        <dbReference type="Proteomes" id="UP001203036"/>
    </source>
</evidence>
<gene>
    <name evidence="1" type="ORF">M8744_13345</name>
</gene>
<reference evidence="1" key="1">
    <citation type="submission" date="2022-06" db="EMBL/GenBank/DDBJ databases">
        <title>Lutimaribacter sp. EGI FJ00013, a novel bacterium isolated from a salt lake sediment enrichment.</title>
        <authorList>
            <person name="Gao L."/>
            <person name="Fang B.-Z."/>
            <person name="Li W.-J."/>
        </authorList>
    </citation>
    <scope>NUCLEOTIDE SEQUENCE</scope>
    <source>
        <strain evidence="1">EGI FJ00013</strain>
    </source>
</reference>
<dbReference type="Proteomes" id="UP001203036">
    <property type="component" value="Unassembled WGS sequence"/>
</dbReference>
<comment type="caution">
    <text evidence="1">The sequence shown here is derived from an EMBL/GenBank/DDBJ whole genome shotgun (WGS) entry which is preliminary data.</text>
</comment>
<evidence type="ECO:0000313" key="1">
    <source>
        <dbReference type="EMBL" id="MCM2563135.1"/>
    </source>
</evidence>